<dbReference type="GO" id="GO:0016989">
    <property type="term" value="F:sigma factor antagonist activity"/>
    <property type="evidence" value="ECO:0007669"/>
    <property type="project" value="TreeGrafter"/>
</dbReference>
<dbReference type="PANTHER" id="PTHR30273">
    <property type="entry name" value="PERIPLASMIC SIGNAL SENSOR AND SIGMA FACTOR ACTIVATOR FECR-RELATED"/>
    <property type="match status" value="1"/>
</dbReference>
<comment type="caution">
    <text evidence="4">The sequence shown here is derived from an EMBL/GenBank/DDBJ whole genome shotgun (WGS) entry which is preliminary data.</text>
</comment>
<dbReference type="Proteomes" id="UP000216020">
    <property type="component" value="Unassembled WGS sequence"/>
</dbReference>
<name>A0A261SBR4_9BORD</name>
<feature type="domain" description="FecR N-terminal" evidence="3">
    <location>
        <begin position="40"/>
        <end position="81"/>
    </location>
</feature>
<evidence type="ECO:0000259" key="2">
    <source>
        <dbReference type="Pfam" id="PF04773"/>
    </source>
</evidence>
<keyword evidence="5" id="KW-1185">Reference proteome</keyword>
<dbReference type="PANTHER" id="PTHR30273:SF2">
    <property type="entry name" value="PROTEIN FECR"/>
    <property type="match status" value="1"/>
</dbReference>
<evidence type="ECO:0000313" key="5">
    <source>
        <dbReference type="Proteomes" id="UP000216020"/>
    </source>
</evidence>
<dbReference type="AlphaFoldDB" id="A0A261SBR4"/>
<feature type="domain" description="FecR protein" evidence="2">
    <location>
        <begin position="192"/>
        <end position="283"/>
    </location>
</feature>
<dbReference type="OrthoDB" id="8617634at2"/>
<dbReference type="InterPro" id="IPR012373">
    <property type="entry name" value="Ferrdict_sens_TM"/>
</dbReference>
<evidence type="ECO:0000259" key="3">
    <source>
        <dbReference type="Pfam" id="PF16220"/>
    </source>
</evidence>
<feature type="compositionally biased region" description="Polar residues" evidence="1">
    <location>
        <begin position="124"/>
        <end position="133"/>
    </location>
</feature>
<accession>A0A261SBR4</accession>
<reference evidence="5" key="1">
    <citation type="submission" date="2017-05" db="EMBL/GenBank/DDBJ databases">
        <title>Complete and WGS of Bordetella genogroups.</title>
        <authorList>
            <person name="Spilker T."/>
            <person name="Lipuma J."/>
        </authorList>
    </citation>
    <scope>NUCLEOTIDE SEQUENCE [LARGE SCALE GENOMIC DNA]</scope>
    <source>
        <strain evidence="5">AU16122</strain>
    </source>
</reference>
<protein>
    <recommendedName>
        <fullName evidence="6">FecR protein domain-containing protein</fullName>
    </recommendedName>
</protein>
<proteinExistence type="predicted"/>
<dbReference type="InterPro" id="IPR032623">
    <property type="entry name" value="FecR_N"/>
</dbReference>
<organism evidence="4 5">
    <name type="scientific">Bordetella genomosp. 10</name>
    <dbReference type="NCBI Taxonomy" id="1416804"/>
    <lineage>
        <taxon>Bacteria</taxon>
        <taxon>Pseudomonadati</taxon>
        <taxon>Pseudomonadota</taxon>
        <taxon>Betaproteobacteria</taxon>
        <taxon>Burkholderiales</taxon>
        <taxon>Alcaligenaceae</taxon>
        <taxon>Bordetella</taxon>
    </lineage>
</organism>
<evidence type="ECO:0008006" key="6">
    <source>
        <dbReference type="Google" id="ProtNLM"/>
    </source>
</evidence>
<sequence>MGHERAGPLQARIFLREAIARRQEGASVTQADDDTLALHEAAAEWYLRRQDANWSDADETAFDAWLRADPRHGDALRALSRTWLDFSDVARPPLALDAAAQGSAAAQARDAGASPNEGAATAWRTASPSTTRPPQAPASHTRPLPPRHARPRTRQPWYSLRSGSPRLAAACLLLAAGGWFAYDNFPTYRLDVATAHGETRTLDLPDGSRIAVNMDTRLSVRLYPRRREVQLHQGEAWFQVAHAPQHPFVVASGENEVRVTGTVFDVRNLPARTTVQVREGRVEVRGPRDCGEPAVLTASQAINMGSNCARTPVYSVTTDMVGDWREGQLIFRRTPLEDVALDLARYLGKPVRIADARTRALPVSGFAATVRPQAFLESLPDLLPVRVARDADGGYRIDPAARP</sequence>
<gene>
    <name evidence="4" type="ORF">CAL29_15315</name>
</gene>
<dbReference type="Pfam" id="PF16220">
    <property type="entry name" value="DUF4880"/>
    <property type="match status" value="1"/>
</dbReference>
<dbReference type="InterPro" id="IPR006860">
    <property type="entry name" value="FecR"/>
</dbReference>
<evidence type="ECO:0000256" key="1">
    <source>
        <dbReference type="SAM" id="MobiDB-lite"/>
    </source>
</evidence>
<dbReference type="EMBL" id="NEVM01000002">
    <property type="protein sequence ID" value="OZI34834.1"/>
    <property type="molecule type" value="Genomic_DNA"/>
</dbReference>
<dbReference type="Gene3D" id="2.60.120.1440">
    <property type="match status" value="1"/>
</dbReference>
<evidence type="ECO:0000313" key="4">
    <source>
        <dbReference type="EMBL" id="OZI34834.1"/>
    </source>
</evidence>
<feature type="region of interest" description="Disordered" evidence="1">
    <location>
        <begin position="106"/>
        <end position="158"/>
    </location>
</feature>
<dbReference type="Pfam" id="PF04773">
    <property type="entry name" value="FecR"/>
    <property type="match status" value="1"/>
</dbReference>